<dbReference type="PANTHER" id="PTHR21310">
    <property type="entry name" value="AMINOGLYCOSIDE PHOSPHOTRANSFERASE-RELATED-RELATED"/>
    <property type="match status" value="1"/>
</dbReference>
<dbReference type="PANTHER" id="PTHR21310:SF55">
    <property type="entry name" value="AMINOGLYCOSIDE PHOSPHOTRANSFERASE DOMAIN-CONTAINING PROTEIN"/>
    <property type="match status" value="1"/>
</dbReference>
<sequence>MSTTHYVPPPDQTATQHEGASSLAINNTFFRRLMTLIALKTSARFYKHDGPCVPISKSGIVRKGPFAHLTEAATLEFVAANTSIPVPRVHCSFVHNNRAYIIMQRIQGKILADVWKDLSNTDRTNLFAQLRRMFQEHVASKTASGRYLNAHDMLLPKPTWDMLQGKEVIPKLRE</sequence>
<dbReference type="SUPFAM" id="SSF56112">
    <property type="entry name" value="Protein kinase-like (PK-like)"/>
    <property type="match status" value="1"/>
</dbReference>
<reference evidence="1" key="2">
    <citation type="submission" date="2020-02" db="EMBL/GenBank/DDBJ databases">
        <title>Identification and distribution of gene clusters putatively required for synthesis of sphingolipid metabolism inhibitors in phylogenetically diverse species of the filamentous fungus Fusarium.</title>
        <authorList>
            <person name="Kim H.-S."/>
            <person name="Busman M."/>
            <person name="Brown D.W."/>
            <person name="Divon H."/>
            <person name="Uhlig S."/>
            <person name="Proctor R.H."/>
        </authorList>
    </citation>
    <scope>NUCLEOTIDE SEQUENCE</scope>
    <source>
        <strain evidence="1">NRRL 25174</strain>
    </source>
</reference>
<dbReference type="AlphaFoldDB" id="A0A9P5DS61"/>
<dbReference type="EMBL" id="PVQB02000559">
    <property type="protein sequence ID" value="KAF4335457.1"/>
    <property type="molecule type" value="Genomic_DNA"/>
</dbReference>
<keyword evidence="1" id="KW-0418">Kinase</keyword>
<keyword evidence="2" id="KW-1185">Reference proteome</keyword>
<dbReference type="InterPro" id="IPR051678">
    <property type="entry name" value="AGP_Transferase"/>
</dbReference>
<protein>
    <submittedName>
        <fullName evidence="1">Serine threonine kinase</fullName>
    </submittedName>
</protein>
<comment type="caution">
    <text evidence="1">The sequence shown here is derived from an EMBL/GenBank/DDBJ whole genome shotgun (WGS) entry which is preliminary data.</text>
</comment>
<organism evidence="1 2">
    <name type="scientific">Fusarium beomiforme</name>
    <dbReference type="NCBI Taxonomy" id="44412"/>
    <lineage>
        <taxon>Eukaryota</taxon>
        <taxon>Fungi</taxon>
        <taxon>Dikarya</taxon>
        <taxon>Ascomycota</taxon>
        <taxon>Pezizomycotina</taxon>
        <taxon>Sordariomycetes</taxon>
        <taxon>Hypocreomycetidae</taxon>
        <taxon>Hypocreales</taxon>
        <taxon>Nectriaceae</taxon>
        <taxon>Fusarium</taxon>
        <taxon>Fusarium burgessii species complex</taxon>
    </lineage>
</organism>
<dbReference type="Proteomes" id="UP000730481">
    <property type="component" value="Unassembled WGS sequence"/>
</dbReference>
<dbReference type="InterPro" id="IPR011009">
    <property type="entry name" value="Kinase-like_dom_sf"/>
</dbReference>
<accession>A0A9P5DS61</accession>
<dbReference type="GO" id="GO:0016301">
    <property type="term" value="F:kinase activity"/>
    <property type="evidence" value="ECO:0007669"/>
    <property type="project" value="UniProtKB-KW"/>
</dbReference>
<evidence type="ECO:0000313" key="2">
    <source>
        <dbReference type="Proteomes" id="UP000730481"/>
    </source>
</evidence>
<dbReference type="OrthoDB" id="2906425at2759"/>
<reference evidence="1" key="1">
    <citation type="journal article" date="2017" name="Mycologia">
        <title>Fusarium algeriense, sp. nov., a novel toxigenic crown rot pathogen of durum wheat from Algeria is nested in the Fusarium burgessii species complex.</title>
        <authorList>
            <person name="Laraba I."/>
            <person name="Keddad A."/>
            <person name="Boureghda H."/>
            <person name="Abdallah N."/>
            <person name="Vaughan M.M."/>
            <person name="Proctor R.H."/>
            <person name="Busman M."/>
            <person name="O'Donnell K."/>
        </authorList>
    </citation>
    <scope>NUCLEOTIDE SEQUENCE</scope>
    <source>
        <strain evidence="1">NRRL 25174</strain>
    </source>
</reference>
<evidence type="ECO:0000313" key="1">
    <source>
        <dbReference type="EMBL" id="KAF4335457.1"/>
    </source>
</evidence>
<proteinExistence type="predicted"/>
<name>A0A9P5DS61_9HYPO</name>
<keyword evidence="1" id="KW-0808">Transferase</keyword>
<gene>
    <name evidence="1" type="ORF">FBEOM_10694</name>
</gene>